<name>A0AAD7PH44_QUISA</name>
<accession>A0AAD7PH44</accession>
<dbReference type="AlphaFoldDB" id="A0AAD7PH44"/>
<comment type="caution">
    <text evidence="1">The sequence shown here is derived from an EMBL/GenBank/DDBJ whole genome shotgun (WGS) entry which is preliminary data.</text>
</comment>
<reference evidence="1" key="1">
    <citation type="journal article" date="2023" name="Science">
        <title>Elucidation of the pathway for biosynthesis of saponin adjuvants from the soapbark tree.</title>
        <authorList>
            <person name="Reed J."/>
            <person name="Orme A."/>
            <person name="El-Demerdash A."/>
            <person name="Owen C."/>
            <person name="Martin L.B.B."/>
            <person name="Misra R.C."/>
            <person name="Kikuchi S."/>
            <person name="Rejzek M."/>
            <person name="Martin A.C."/>
            <person name="Harkess A."/>
            <person name="Leebens-Mack J."/>
            <person name="Louveau T."/>
            <person name="Stephenson M.J."/>
            <person name="Osbourn A."/>
        </authorList>
    </citation>
    <scope>NUCLEOTIDE SEQUENCE</scope>
    <source>
        <strain evidence="1">S10</strain>
    </source>
</reference>
<gene>
    <name evidence="1" type="ORF">O6P43_026187</name>
</gene>
<evidence type="ECO:0000313" key="1">
    <source>
        <dbReference type="EMBL" id="KAJ7954630.1"/>
    </source>
</evidence>
<keyword evidence="2" id="KW-1185">Reference proteome</keyword>
<sequence>MTLADFSDQLNSFMDNLFENLDGRLDIPGNNYEALWPGDDKPGLWMNSVSRIAAVYTLIVREEQIFMEDQKTRVGAGGASKNDRDEDIELVVPPIFENCTRVLDAGDQTLARDMYWEAVCDMSKRGLDRVEELLVKCIEKNPFAGEPHVVLTQVYLTKGRFDEAEKEAEKGLTLLLEWGSPWDKRISWEGWIAWVRVLLMKAKEKSWPRSSWGIIRLGLVRC</sequence>
<organism evidence="1 2">
    <name type="scientific">Quillaja saponaria</name>
    <name type="common">Soap bark tree</name>
    <dbReference type="NCBI Taxonomy" id="32244"/>
    <lineage>
        <taxon>Eukaryota</taxon>
        <taxon>Viridiplantae</taxon>
        <taxon>Streptophyta</taxon>
        <taxon>Embryophyta</taxon>
        <taxon>Tracheophyta</taxon>
        <taxon>Spermatophyta</taxon>
        <taxon>Magnoliopsida</taxon>
        <taxon>eudicotyledons</taxon>
        <taxon>Gunneridae</taxon>
        <taxon>Pentapetalae</taxon>
        <taxon>rosids</taxon>
        <taxon>fabids</taxon>
        <taxon>Fabales</taxon>
        <taxon>Quillajaceae</taxon>
        <taxon>Quillaja</taxon>
    </lineage>
</organism>
<dbReference type="PANTHER" id="PTHR37391:SF2">
    <property type="entry name" value="E3 UBIQUITIN-PROTEIN LIGASE"/>
    <property type="match status" value="1"/>
</dbReference>
<proteinExistence type="predicted"/>
<protein>
    <submittedName>
        <fullName evidence="1">Tetratricopeptide-like helical domain containing protein</fullName>
    </submittedName>
</protein>
<evidence type="ECO:0000313" key="2">
    <source>
        <dbReference type="Proteomes" id="UP001163823"/>
    </source>
</evidence>
<dbReference type="EMBL" id="JARAOO010000010">
    <property type="protein sequence ID" value="KAJ7954630.1"/>
    <property type="molecule type" value="Genomic_DNA"/>
</dbReference>
<dbReference type="PANTHER" id="PTHR37391">
    <property type="entry name" value="E3 UBIQUITIN-PROTEIN LIGASE"/>
    <property type="match status" value="1"/>
</dbReference>
<dbReference type="SUPFAM" id="SSF48452">
    <property type="entry name" value="TPR-like"/>
    <property type="match status" value="1"/>
</dbReference>
<dbReference type="Proteomes" id="UP001163823">
    <property type="component" value="Chromosome 10"/>
</dbReference>
<dbReference type="KEGG" id="qsa:O6P43_026187"/>
<dbReference type="InterPro" id="IPR011990">
    <property type="entry name" value="TPR-like_helical_dom_sf"/>
</dbReference>